<comment type="caution">
    <text evidence="2">The sequence shown here is derived from an EMBL/GenBank/DDBJ whole genome shotgun (WGS) entry which is preliminary data.</text>
</comment>
<dbReference type="SUPFAM" id="SSF51735">
    <property type="entry name" value="NAD(P)-binding Rossmann-fold domains"/>
    <property type="match status" value="1"/>
</dbReference>
<reference evidence="3" key="1">
    <citation type="journal article" date="2019" name="Int. J. Syst. Evol. Microbiol.">
        <title>The Global Catalogue of Microorganisms (GCM) 10K type strain sequencing project: providing services to taxonomists for standard genome sequencing and annotation.</title>
        <authorList>
            <consortium name="The Broad Institute Genomics Platform"/>
            <consortium name="The Broad Institute Genome Sequencing Center for Infectious Disease"/>
            <person name="Wu L."/>
            <person name="Ma J."/>
        </authorList>
    </citation>
    <scope>NUCLEOTIDE SEQUENCE [LARGE SCALE GENOMIC DNA]</scope>
    <source>
        <strain evidence="3">JCM 13501</strain>
    </source>
</reference>
<keyword evidence="3" id="KW-1185">Reference proteome</keyword>
<dbReference type="EMBL" id="BMNW01000002">
    <property type="protein sequence ID" value="GGM01459.1"/>
    <property type="molecule type" value="Genomic_DNA"/>
</dbReference>
<name>A0ABQ2GMA9_9PSED</name>
<sequence>MLLDKPLAVQVVALTGATGFIGTTLRKRLVESGLTVRALSRREEGVHEGIEWIKGSLENAGSLERLVEEADAVIHLAGAVRGSSLDQFNRINVDGSVRLMEAVRRVGASHRFLLMSSLAARHPELSWYAASKREAEQAVQKRAGDLSVTVFRPTAVYGPGDKEMRPLFEWLLRGWLLTLGEQTARLSFIHVEDLVRAVVAWVSAPQVHSATYELCDGCPGNYDWQGIAEIAKKIRHGSVRQVTVPAALLQGIAQVNLSFSCLTRRAPMLTPAKVGELRHPNWSCSNTAVEQALGWHPNILLERALEERYF</sequence>
<organism evidence="2 3">
    <name type="scientific">Pseudomonas asuensis</name>
    <dbReference type="NCBI Taxonomy" id="1825787"/>
    <lineage>
        <taxon>Bacteria</taxon>
        <taxon>Pseudomonadati</taxon>
        <taxon>Pseudomonadota</taxon>
        <taxon>Gammaproteobacteria</taxon>
        <taxon>Pseudomonadales</taxon>
        <taxon>Pseudomonadaceae</taxon>
        <taxon>Pseudomonas</taxon>
    </lineage>
</organism>
<protein>
    <submittedName>
        <fullName evidence="2">Short-chain dehydrogenase</fullName>
    </submittedName>
</protein>
<dbReference type="PANTHER" id="PTHR43245:SF58">
    <property type="entry name" value="BLL5923 PROTEIN"/>
    <property type="match status" value="1"/>
</dbReference>
<dbReference type="PANTHER" id="PTHR43245">
    <property type="entry name" value="BIFUNCTIONAL POLYMYXIN RESISTANCE PROTEIN ARNA"/>
    <property type="match status" value="1"/>
</dbReference>
<accession>A0ABQ2GMA9</accession>
<evidence type="ECO:0000313" key="2">
    <source>
        <dbReference type="EMBL" id="GGM01459.1"/>
    </source>
</evidence>
<gene>
    <name evidence="2" type="ORF">GCM10009425_10890</name>
</gene>
<dbReference type="Gene3D" id="3.40.50.720">
    <property type="entry name" value="NAD(P)-binding Rossmann-like Domain"/>
    <property type="match status" value="1"/>
</dbReference>
<dbReference type="InterPro" id="IPR036291">
    <property type="entry name" value="NAD(P)-bd_dom_sf"/>
</dbReference>
<evidence type="ECO:0000259" key="1">
    <source>
        <dbReference type="Pfam" id="PF01370"/>
    </source>
</evidence>
<dbReference type="InterPro" id="IPR050177">
    <property type="entry name" value="Lipid_A_modif_metabolic_enz"/>
</dbReference>
<dbReference type="Pfam" id="PF01370">
    <property type="entry name" value="Epimerase"/>
    <property type="match status" value="1"/>
</dbReference>
<dbReference type="Proteomes" id="UP000616499">
    <property type="component" value="Unassembled WGS sequence"/>
</dbReference>
<proteinExistence type="predicted"/>
<dbReference type="InterPro" id="IPR001509">
    <property type="entry name" value="Epimerase_deHydtase"/>
</dbReference>
<feature type="domain" description="NAD-dependent epimerase/dehydratase" evidence="1">
    <location>
        <begin position="13"/>
        <end position="206"/>
    </location>
</feature>
<evidence type="ECO:0000313" key="3">
    <source>
        <dbReference type="Proteomes" id="UP000616499"/>
    </source>
</evidence>